<dbReference type="InterPro" id="IPR038577">
    <property type="entry name" value="GT10-like_C_sf"/>
</dbReference>
<name>A0A183LF36_9TREM</name>
<feature type="domain" description="Fucosyltransferase C-terminal" evidence="8">
    <location>
        <begin position="63"/>
        <end position="97"/>
    </location>
</feature>
<feature type="non-terminal residue" evidence="9">
    <location>
        <position position="1"/>
    </location>
</feature>
<dbReference type="Proteomes" id="UP000277204">
    <property type="component" value="Unassembled WGS sequence"/>
</dbReference>
<reference evidence="9 10" key="1">
    <citation type="submission" date="2018-11" db="EMBL/GenBank/DDBJ databases">
        <authorList>
            <consortium name="Pathogen Informatics"/>
        </authorList>
    </citation>
    <scope>NUCLEOTIDE SEQUENCE [LARGE SCALE GENOMIC DNA]</scope>
    <source>
        <strain evidence="9 10">Zambia</strain>
    </source>
</reference>
<dbReference type="STRING" id="48269.A0A183LF36"/>
<evidence type="ECO:0000313" key="10">
    <source>
        <dbReference type="Proteomes" id="UP000277204"/>
    </source>
</evidence>
<dbReference type="Gene3D" id="3.40.50.11660">
    <property type="entry name" value="Glycosyl transferase family 10, C-terminal domain"/>
    <property type="match status" value="1"/>
</dbReference>
<sequence>INFTATYRLDSTIHLPYGKVIENLEYHQKLNDSSSISSSISSISSSSSDSIGNLFKPRNISALKKKTVAWIVSNCHPESPRNLYAYELSKYITVSIFKIDLVIIFFKK</sequence>
<dbReference type="EMBL" id="UZAI01000606">
    <property type="protein sequence ID" value="VDO54817.1"/>
    <property type="molecule type" value="Genomic_DNA"/>
</dbReference>
<accession>A0A183LF36</accession>
<dbReference type="UniPathway" id="UPA00378"/>
<dbReference type="GO" id="GO:0000139">
    <property type="term" value="C:Golgi membrane"/>
    <property type="evidence" value="ECO:0007669"/>
    <property type="project" value="UniProtKB-SubCell"/>
</dbReference>
<keyword evidence="5 7" id="KW-0808">Transferase</keyword>
<dbReference type="InterPro" id="IPR055270">
    <property type="entry name" value="Glyco_tran_10_C"/>
</dbReference>
<proteinExistence type="inferred from homology"/>
<organism evidence="9 10">
    <name type="scientific">Schistosoma margrebowiei</name>
    <dbReference type="NCBI Taxonomy" id="48269"/>
    <lineage>
        <taxon>Eukaryota</taxon>
        <taxon>Metazoa</taxon>
        <taxon>Spiralia</taxon>
        <taxon>Lophotrochozoa</taxon>
        <taxon>Platyhelminthes</taxon>
        <taxon>Trematoda</taxon>
        <taxon>Digenea</taxon>
        <taxon>Strigeidida</taxon>
        <taxon>Schistosomatoidea</taxon>
        <taxon>Schistosomatidae</taxon>
        <taxon>Schistosoma</taxon>
    </lineage>
</organism>
<keyword evidence="4 7" id="KW-0328">Glycosyltransferase</keyword>
<keyword evidence="6 7" id="KW-0333">Golgi apparatus</keyword>
<keyword evidence="10" id="KW-1185">Reference proteome</keyword>
<evidence type="ECO:0000256" key="6">
    <source>
        <dbReference type="ARBA" id="ARBA00023034"/>
    </source>
</evidence>
<evidence type="ECO:0000256" key="4">
    <source>
        <dbReference type="ARBA" id="ARBA00022676"/>
    </source>
</evidence>
<evidence type="ECO:0000256" key="3">
    <source>
        <dbReference type="ARBA" id="ARBA00008919"/>
    </source>
</evidence>
<dbReference type="EC" id="2.4.1.-" evidence="7"/>
<evidence type="ECO:0000256" key="7">
    <source>
        <dbReference type="RuleBase" id="RU003832"/>
    </source>
</evidence>
<evidence type="ECO:0000259" key="8">
    <source>
        <dbReference type="Pfam" id="PF00852"/>
    </source>
</evidence>
<protein>
    <recommendedName>
        <fullName evidence="7">Fucosyltransferase</fullName>
        <ecNumber evidence="7">2.4.1.-</ecNumber>
    </recommendedName>
</protein>
<evidence type="ECO:0000313" key="9">
    <source>
        <dbReference type="EMBL" id="VDO54817.1"/>
    </source>
</evidence>
<evidence type="ECO:0000256" key="1">
    <source>
        <dbReference type="ARBA" id="ARBA00004323"/>
    </source>
</evidence>
<evidence type="ECO:0000256" key="2">
    <source>
        <dbReference type="ARBA" id="ARBA00004922"/>
    </source>
</evidence>
<comment type="subcellular location">
    <subcellularLocation>
        <location evidence="1">Golgi apparatus membrane</location>
        <topology evidence="1">Single-pass type II membrane protein</topology>
    </subcellularLocation>
    <subcellularLocation>
        <location evidence="7">Golgi apparatus</location>
        <location evidence="7">Golgi stack membrane</location>
        <topology evidence="7">Single-pass type II membrane protein</topology>
    </subcellularLocation>
</comment>
<dbReference type="SUPFAM" id="SSF53756">
    <property type="entry name" value="UDP-Glycosyltransferase/glycogen phosphorylase"/>
    <property type="match status" value="1"/>
</dbReference>
<dbReference type="GO" id="GO:0032580">
    <property type="term" value="C:Golgi cisterna membrane"/>
    <property type="evidence" value="ECO:0007669"/>
    <property type="project" value="UniProtKB-SubCell"/>
</dbReference>
<keyword evidence="7" id="KW-0812">Transmembrane</keyword>
<dbReference type="PANTHER" id="PTHR48438">
    <property type="entry name" value="ALPHA-(1,3)-FUCOSYLTRANSFERASE C-RELATED"/>
    <property type="match status" value="1"/>
</dbReference>
<keyword evidence="7" id="KW-0472">Membrane</keyword>
<dbReference type="GO" id="GO:0008417">
    <property type="term" value="F:fucosyltransferase activity"/>
    <property type="evidence" value="ECO:0007669"/>
    <property type="project" value="InterPro"/>
</dbReference>
<comment type="pathway">
    <text evidence="2">Protein modification; protein glycosylation.</text>
</comment>
<dbReference type="Pfam" id="PF00852">
    <property type="entry name" value="Glyco_transf_10"/>
    <property type="match status" value="1"/>
</dbReference>
<evidence type="ECO:0000256" key="5">
    <source>
        <dbReference type="ARBA" id="ARBA00022679"/>
    </source>
</evidence>
<comment type="similarity">
    <text evidence="3 7">Belongs to the glycosyltransferase 10 family.</text>
</comment>
<dbReference type="AlphaFoldDB" id="A0A183LF36"/>
<dbReference type="InterPro" id="IPR001503">
    <property type="entry name" value="Glyco_trans_10"/>
</dbReference>
<dbReference type="PANTHER" id="PTHR48438:SF1">
    <property type="entry name" value="ALPHA-(1,3)-FUCOSYLTRANSFERASE C-RELATED"/>
    <property type="match status" value="1"/>
</dbReference>
<gene>
    <name evidence="9" type="ORF">SMRZ_LOCUS2411</name>
</gene>